<dbReference type="InterPro" id="IPR025110">
    <property type="entry name" value="AMP-bd_C"/>
</dbReference>
<name>A0ABP8P254_9NOCA</name>
<dbReference type="PANTHER" id="PTHR43201">
    <property type="entry name" value="ACYL-COA SYNTHETASE"/>
    <property type="match status" value="1"/>
</dbReference>
<comment type="caution">
    <text evidence="5">The sequence shown here is derived from an EMBL/GenBank/DDBJ whole genome shotgun (WGS) entry which is preliminary data.</text>
</comment>
<evidence type="ECO:0000256" key="2">
    <source>
        <dbReference type="ARBA" id="ARBA00022598"/>
    </source>
</evidence>
<evidence type="ECO:0000313" key="5">
    <source>
        <dbReference type="EMBL" id="GAA4480583.1"/>
    </source>
</evidence>
<evidence type="ECO:0000313" key="6">
    <source>
        <dbReference type="Proteomes" id="UP001501183"/>
    </source>
</evidence>
<dbReference type="InterPro" id="IPR000873">
    <property type="entry name" value="AMP-dep_synth/lig_dom"/>
</dbReference>
<evidence type="ECO:0000259" key="4">
    <source>
        <dbReference type="Pfam" id="PF13193"/>
    </source>
</evidence>
<evidence type="ECO:0000259" key="3">
    <source>
        <dbReference type="Pfam" id="PF00501"/>
    </source>
</evidence>
<dbReference type="InterPro" id="IPR045851">
    <property type="entry name" value="AMP-bd_C_sf"/>
</dbReference>
<dbReference type="RefSeq" id="WP_345345719.1">
    <property type="nucleotide sequence ID" value="NZ_BAABFB010000044.1"/>
</dbReference>
<dbReference type="InterPro" id="IPR042099">
    <property type="entry name" value="ANL_N_sf"/>
</dbReference>
<organism evidence="5 6">
    <name type="scientific">Rhodococcus olei</name>
    <dbReference type="NCBI Taxonomy" id="2161675"/>
    <lineage>
        <taxon>Bacteria</taxon>
        <taxon>Bacillati</taxon>
        <taxon>Actinomycetota</taxon>
        <taxon>Actinomycetes</taxon>
        <taxon>Mycobacteriales</taxon>
        <taxon>Nocardiaceae</taxon>
        <taxon>Rhodococcus</taxon>
    </lineage>
</organism>
<keyword evidence="2 5" id="KW-0436">Ligase</keyword>
<dbReference type="Pfam" id="PF00501">
    <property type="entry name" value="AMP-binding"/>
    <property type="match status" value="1"/>
</dbReference>
<proteinExistence type="inferred from homology"/>
<dbReference type="EMBL" id="BAABFB010000044">
    <property type="protein sequence ID" value="GAA4480583.1"/>
    <property type="molecule type" value="Genomic_DNA"/>
</dbReference>
<accession>A0ABP8P254</accession>
<reference evidence="6" key="1">
    <citation type="journal article" date="2019" name="Int. J. Syst. Evol. Microbiol.">
        <title>The Global Catalogue of Microorganisms (GCM) 10K type strain sequencing project: providing services to taxonomists for standard genome sequencing and annotation.</title>
        <authorList>
            <consortium name="The Broad Institute Genomics Platform"/>
            <consortium name="The Broad Institute Genome Sequencing Center for Infectious Disease"/>
            <person name="Wu L."/>
            <person name="Ma J."/>
        </authorList>
    </citation>
    <scope>NUCLEOTIDE SEQUENCE [LARGE SCALE GENOMIC DNA]</scope>
    <source>
        <strain evidence="6">JCM 32206</strain>
    </source>
</reference>
<dbReference type="Proteomes" id="UP001501183">
    <property type="component" value="Unassembled WGS sequence"/>
</dbReference>
<gene>
    <name evidence="5" type="primary">fadD5_2</name>
    <name evidence="5" type="ORF">GCM10023094_27380</name>
</gene>
<feature type="domain" description="AMP-dependent synthetase/ligase" evidence="3">
    <location>
        <begin position="26"/>
        <end position="391"/>
    </location>
</feature>
<dbReference type="Gene3D" id="3.30.300.30">
    <property type="match status" value="1"/>
</dbReference>
<keyword evidence="6" id="KW-1185">Reference proteome</keyword>
<comment type="similarity">
    <text evidence="1">Belongs to the ATP-dependent AMP-binding enzyme family.</text>
</comment>
<dbReference type="GO" id="GO:0016874">
    <property type="term" value="F:ligase activity"/>
    <property type="evidence" value="ECO:0007669"/>
    <property type="project" value="UniProtKB-KW"/>
</dbReference>
<evidence type="ECO:0000256" key="1">
    <source>
        <dbReference type="ARBA" id="ARBA00006432"/>
    </source>
</evidence>
<dbReference type="Gene3D" id="3.40.50.12780">
    <property type="entry name" value="N-terminal domain of ligase-like"/>
    <property type="match status" value="1"/>
</dbReference>
<sequence>MRPDLSAIPALDVNLATRAAVGDALTRTARMFGDRTAIVDAGRDLSYRELDEVSSALARALLGTGVARQQPVAMLMANSWQFVATYFACAKSALVALPVNIALAPDDIAWILRDAGATVVVADAAALPLLTDFLADAPEVTLVVVGAHGADASGGRTVVSWDDFTAEHAGGPVEVIVEDRDTVQCLYTSGTTSRPKGVLVSHVSVLIGGMTNALQIGHSWGADPSTLVNVLPLFHTTALNTLVLPVLFTGGTVVLFARFDPAAMLTAIEDHSATHLMLLPIMYRALLAARGAGLPSVRRAVYAMAPMPEDVLKLVDELFPNAAVILGSGQTEVVPATVLQWPEHQHTKANSWGPAVPTVETGIMDGSGALLPRGESGEIVYRGPHVASGYWNNPEANRVSFAHGWFHSGDIGHLDDEQVLWFTDRLKDIIKSGGENVSSVDVERVVTAAPGVAECSIVGVPDDRWGEAVCAVVVPADPDSAGDDFPARVIAHAKAHLAGFQVPKRVVVVTELPKTATGKTRKHALRAQLTE</sequence>
<dbReference type="PANTHER" id="PTHR43201:SF5">
    <property type="entry name" value="MEDIUM-CHAIN ACYL-COA LIGASE ACSF2, MITOCHONDRIAL"/>
    <property type="match status" value="1"/>
</dbReference>
<feature type="domain" description="AMP-binding enzyme C-terminal" evidence="4">
    <location>
        <begin position="442"/>
        <end position="519"/>
    </location>
</feature>
<protein>
    <submittedName>
        <fullName evidence="5">Fatty-acid--CoA ligase FadD5</fullName>
    </submittedName>
</protein>
<dbReference type="SUPFAM" id="SSF56801">
    <property type="entry name" value="Acetyl-CoA synthetase-like"/>
    <property type="match status" value="1"/>
</dbReference>
<dbReference type="Pfam" id="PF13193">
    <property type="entry name" value="AMP-binding_C"/>
    <property type="match status" value="1"/>
</dbReference>